<feature type="region of interest" description="Disordered" evidence="1">
    <location>
        <begin position="25"/>
        <end position="152"/>
    </location>
</feature>
<dbReference type="AlphaFoldDB" id="A0AAV0LQN1"/>
<sequence>MVDTRGKKKLKEVEPSRVTNRIVLRSRREKAENERRRARLVENPSPPPPVPFDLDTAFEGVDEYDGSDDNYDDFPHVNDAFFESNHPSAGGSSGPRLEPEAPFVSSSSSQFVHVRRGARGRFESSRPDSEEGSTSKRKKAREADSWILDRSGPGGPIDHSLIPSFGGHVAYRLWDDGLGARRMDSFKLSTRALTVNYLKDYKFQSEGAAALVERTGLRKLLDCSIQHLDGPLLVAFVERWQPDTNTFHMPFGEMTITLHDVAVLLGIPVGGDMVVGNESVKAQLCEMLRVEQLNERSKPSLKSGGLVCAEAMQQVGRFRERDSEVRMFLTCLLGTTLFVDRSGDRAQVWPLQFLGDTRRVRKYSWGSATLAYLYRQLGMASRADCKGMGGCLTLLQSWIYEYFPCLRDQKLGTRGLVCGEPFAKKWEGVRIGGGAQLMNERLDHYRRVLDNMTDEFVFWCPFGPRPGEMVSRSLYSGVIRCMSVEEMYDPSRCLRQFGYVQTIPSDPLPPVDVCRSANVKMYSLSYGPGLSELWKAPHCHSVQLDSISRPVQKPEDTEDGYLQWYMGRTHPRIVCPSAADQEIHHHLSHDQLAVKLVREFRTVIEHPYDDHLDLLLGLQGFLKEYDEATPYQPPPQY</sequence>
<accession>A0AAV0LQN1</accession>
<feature type="compositionally biased region" description="Acidic residues" evidence="1">
    <location>
        <begin position="60"/>
        <end position="72"/>
    </location>
</feature>
<keyword evidence="4" id="KW-1185">Reference proteome</keyword>
<feature type="domain" description="Aminotransferase-like plant mobile" evidence="2">
    <location>
        <begin position="220"/>
        <end position="565"/>
    </location>
</feature>
<gene>
    <name evidence="3" type="ORF">LITE_LOCUS25061</name>
</gene>
<dbReference type="InterPro" id="IPR044824">
    <property type="entry name" value="MAIN-like"/>
</dbReference>
<evidence type="ECO:0000259" key="2">
    <source>
        <dbReference type="Pfam" id="PF10536"/>
    </source>
</evidence>
<feature type="compositionally biased region" description="Basic and acidic residues" evidence="1">
    <location>
        <begin position="120"/>
        <end position="129"/>
    </location>
</feature>
<dbReference type="PANTHER" id="PTHR46033">
    <property type="entry name" value="PROTEIN MAIN-LIKE 2"/>
    <property type="match status" value="1"/>
</dbReference>
<dbReference type="GO" id="GO:0010073">
    <property type="term" value="P:meristem maintenance"/>
    <property type="evidence" value="ECO:0007669"/>
    <property type="project" value="InterPro"/>
</dbReference>
<dbReference type="Pfam" id="PF10536">
    <property type="entry name" value="PMD"/>
    <property type="match status" value="1"/>
</dbReference>
<name>A0AAV0LQN1_9ROSI</name>
<dbReference type="Proteomes" id="UP001154282">
    <property type="component" value="Unassembled WGS sequence"/>
</dbReference>
<dbReference type="EMBL" id="CAMGYJ010000006">
    <property type="protein sequence ID" value="CAI0436368.1"/>
    <property type="molecule type" value="Genomic_DNA"/>
</dbReference>
<dbReference type="InterPro" id="IPR019557">
    <property type="entry name" value="AminoTfrase-like_pln_mobile"/>
</dbReference>
<evidence type="ECO:0000313" key="3">
    <source>
        <dbReference type="EMBL" id="CAI0436368.1"/>
    </source>
</evidence>
<comment type="caution">
    <text evidence="3">The sequence shown here is derived from an EMBL/GenBank/DDBJ whole genome shotgun (WGS) entry which is preliminary data.</text>
</comment>
<evidence type="ECO:0000256" key="1">
    <source>
        <dbReference type="SAM" id="MobiDB-lite"/>
    </source>
</evidence>
<evidence type="ECO:0000313" key="4">
    <source>
        <dbReference type="Proteomes" id="UP001154282"/>
    </source>
</evidence>
<proteinExistence type="predicted"/>
<reference evidence="3" key="1">
    <citation type="submission" date="2022-08" db="EMBL/GenBank/DDBJ databases">
        <authorList>
            <person name="Gutierrez-Valencia J."/>
        </authorList>
    </citation>
    <scope>NUCLEOTIDE SEQUENCE</scope>
</reference>
<organism evidence="3 4">
    <name type="scientific">Linum tenue</name>
    <dbReference type="NCBI Taxonomy" id="586396"/>
    <lineage>
        <taxon>Eukaryota</taxon>
        <taxon>Viridiplantae</taxon>
        <taxon>Streptophyta</taxon>
        <taxon>Embryophyta</taxon>
        <taxon>Tracheophyta</taxon>
        <taxon>Spermatophyta</taxon>
        <taxon>Magnoliopsida</taxon>
        <taxon>eudicotyledons</taxon>
        <taxon>Gunneridae</taxon>
        <taxon>Pentapetalae</taxon>
        <taxon>rosids</taxon>
        <taxon>fabids</taxon>
        <taxon>Malpighiales</taxon>
        <taxon>Linaceae</taxon>
        <taxon>Linum</taxon>
    </lineage>
</organism>
<protein>
    <recommendedName>
        <fullName evidence="2">Aminotransferase-like plant mobile domain-containing protein</fullName>
    </recommendedName>
</protein>
<dbReference type="PANTHER" id="PTHR46033:SF8">
    <property type="entry name" value="PROTEIN MAINTENANCE OF MERISTEMS-LIKE"/>
    <property type="match status" value="1"/>
</dbReference>